<keyword evidence="5" id="KW-0560">Oxidoreductase</keyword>
<dbReference type="SUPFAM" id="SSF51395">
    <property type="entry name" value="FMN-linked oxidoreductases"/>
    <property type="match status" value="1"/>
</dbReference>
<reference evidence="8" key="1">
    <citation type="journal article" date="2019" name="Int. J. Syst. Evol. Microbiol.">
        <title>The Global Catalogue of Microorganisms (GCM) 10K type strain sequencing project: providing services to taxonomists for standard genome sequencing and annotation.</title>
        <authorList>
            <consortium name="The Broad Institute Genomics Platform"/>
            <consortium name="The Broad Institute Genome Sequencing Center for Infectious Disease"/>
            <person name="Wu L."/>
            <person name="Ma J."/>
        </authorList>
    </citation>
    <scope>NUCLEOTIDE SEQUENCE [LARGE SCALE GENOMIC DNA]</scope>
    <source>
        <strain evidence="8">JCM 17666</strain>
    </source>
</reference>
<comment type="cofactor">
    <cofactor evidence="1">
        <name>FMN</name>
        <dbReference type="ChEBI" id="CHEBI:58210"/>
    </cofactor>
</comment>
<evidence type="ECO:0000259" key="6">
    <source>
        <dbReference type="Pfam" id="PF00724"/>
    </source>
</evidence>
<dbReference type="Pfam" id="PF00724">
    <property type="entry name" value="Oxidored_FMN"/>
    <property type="match status" value="1"/>
</dbReference>
<keyword evidence="8" id="KW-1185">Reference proteome</keyword>
<keyword evidence="2" id="KW-0285">Flavoprotein</keyword>
<evidence type="ECO:0000256" key="3">
    <source>
        <dbReference type="ARBA" id="ARBA00022643"/>
    </source>
</evidence>
<dbReference type="InterPro" id="IPR013785">
    <property type="entry name" value="Aldolase_TIM"/>
</dbReference>
<evidence type="ECO:0000256" key="5">
    <source>
        <dbReference type="ARBA" id="ARBA00023002"/>
    </source>
</evidence>
<gene>
    <name evidence="7" type="ORF">GCM10023144_02730</name>
</gene>
<dbReference type="RefSeq" id="WP_345245546.1">
    <property type="nucleotide sequence ID" value="NZ_BAABFO010000001.1"/>
</dbReference>
<dbReference type="PANTHER" id="PTHR43303:SF4">
    <property type="entry name" value="NADPH DEHYDROGENASE C23G7.10C-RELATED"/>
    <property type="match status" value="1"/>
</dbReference>
<evidence type="ECO:0000256" key="4">
    <source>
        <dbReference type="ARBA" id="ARBA00022857"/>
    </source>
</evidence>
<dbReference type="EMBL" id="BAABFO010000001">
    <property type="protein sequence ID" value="GAA4322601.1"/>
    <property type="molecule type" value="Genomic_DNA"/>
</dbReference>
<feature type="domain" description="NADH:flavin oxidoreductase/NADH oxidase N-terminal" evidence="6">
    <location>
        <begin position="8"/>
        <end position="350"/>
    </location>
</feature>
<accession>A0ABP8GEQ5</accession>
<name>A0ABP8GEQ5_9BURK</name>
<evidence type="ECO:0000313" key="7">
    <source>
        <dbReference type="EMBL" id="GAA4322601.1"/>
    </source>
</evidence>
<dbReference type="Proteomes" id="UP001501671">
    <property type="component" value="Unassembled WGS sequence"/>
</dbReference>
<keyword evidence="3" id="KW-0288">FMN</keyword>
<comment type="caution">
    <text evidence="7">The sequence shown here is derived from an EMBL/GenBank/DDBJ whole genome shotgun (WGS) entry which is preliminary data.</text>
</comment>
<organism evidence="7 8">
    <name type="scientific">Pigmentiphaga soli</name>
    <dbReference type="NCBI Taxonomy" id="1007095"/>
    <lineage>
        <taxon>Bacteria</taxon>
        <taxon>Pseudomonadati</taxon>
        <taxon>Pseudomonadota</taxon>
        <taxon>Betaproteobacteria</taxon>
        <taxon>Burkholderiales</taxon>
        <taxon>Alcaligenaceae</taxon>
        <taxon>Pigmentiphaga</taxon>
    </lineage>
</organism>
<protein>
    <submittedName>
        <fullName evidence="7">NADH:flavin oxidoreductase/NADH oxidase</fullName>
    </submittedName>
</protein>
<keyword evidence="4" id="KW-0521">NADP</keyword>
<dbReference type="PANTHER" id="PTHR43303">
    <property type="entry name" value="NADPH DEHYDROGENASE C23G7.10C-RELATED"/>
    <property type="match status" value="1"/>
</dbReference>
<evidence type="ECO:0000256" key="2">
    <source>
        <dbReference type="ARBA" id="ARBA00022630"/>
    </source>
</evidence>
<proteinExistence type="predicted"/>
<evidence type="ECO:0000256" key="1">
    <source>
        <dbReference type="ARBA" id="ARBA00001917"/>
    </source>
</evidence>
<dbReference type="InterPro" id="IPR044152">
    <property type="entry name" value="YqjM-like"/>
</dbReference>
<dbReference type="CDD" id="cd02932">
    <property type="entry name" value="OYE_YqiM_FMN"/>
    <property type="match status" value="1"/>
</dbReference>
<sequence length="385" mass="42112">MERSSPLLFSPLTIRSVTLPNRVMVSPMAQYSAVGGMVTDWHFAHFAKFAMGGAGLVFTEATKPERRGLGTVGDMGIWSDEHVAPLRRITDFLRAHGSVPAIQLNHAGRKAGTLKPWHGFGPLDRSVPVEGQAHWEVIAPSAVEYLPGWPLPREMTQADIDTVIEAWAAAARRALAAGFDVVEIHGAHGYLIHQFLSPASNRRGDRYGGSLANRMRFALEVTEAVRAAWPDDKPLFFRVSAVDEGGWTLDDTVALARELKTRGVDLVDCSASGIAIRSPTSSRRVSRLGFQVPYAERVRRDAGIATAAVGLILHARQAEAILADGRADLVAIGRELLYDPFWPAHAAQELGADPGFAMMPTQYGWWLDRRVKTGWPPVAEEEEGR</sequence>
<evidence type="ECO:0000313" key="8">
    <source>
        <dbReference type="Proteomes" id="UP001501671"/>
    </source>
</evidence>
<dbReference type="Gene3D" id="3.20.20.70">
    <property type="entry name" value="Aldolase class I"/>
    <property type="match status" value="1"/>
</dbReference>
<dbReference type="InterPro" id="IPR001155">
    <property type="entry name" value="OxRdtase_FMN_N"/>
</dbReference>